<dbReference type="Proteomes" id="UP000185596">
    <property type="component" value="Unassembled WGS sequence"/>
</dbReference>
<proteinExistence type="predicted"/>
<dbReference type="Gene3D" id="3.10.350.10">
    <property type="entry name" value="LysM domain"/>
    <property type="match status" value="1"/>
</dbReference>
<organism evidence="3 4">
    <name type="scientific">Actinophytocola xanthii</name>
    <dbReference type="NCBI Taxonomy" id="1912961"/>
    <lineage>
        <taxon>Bacteria</taxon>
        <taxon>Bacillati</taxon>
        <taxon>Actinomycetota</taxon>
        <taxon>Actinomycetes</taxon>
        <taxon>Pseudonocardiales</taxon>
        <taxon>Pseudonocardiaceae</taxon>
    </lineage>
</organism>
<reference evidence="3 4" key="1">
    <citation type="submission" date="2016-12" db="EMBL/GenBank/DDBJ databases">
        <title>The draft genome sequence of Actinophytocola sp. 11-183.</title>
        <authorList>
            <person name="Wang W."/>
            <person name="Yuan L."/>
        </authorList>
    </citation>
    <scope>NUCLEOTIDE SEQUENCE [LARGE SCALE GENOMIC DNA]</scope>
    <source>
        <strain evidence="3 4">11-183</strain>
    </source>
</reference>
<keyword evidence="4" id="KW-1185">Reference proteome</keyword>
<dbReference type="EMBL" id="MSIE01000033">
    <property type="protein sequence ID" value="OLF16059.1"/>
    <property type="molecule type" value="Genomic_DNA"/>
</dbReference>
<evidence type="ECO:0000313" key="4">
    <source>
        <dbReference type="Proteomes" id="UP000185596"/>
    </source>
</evidence>
<dbReference type="CDD" id="cd00118">
    <property type="entry name" value="LysM"/>
    <property type="match status" value="1"/>
</dbReference>
<dbReference type="STRING" id="1912961.BU204_18660"/>
<dbReference type="InterPro" id="IPR036779">
    <property type="entry name" value="LysM_dom_sf"/>
</dbReference>
<gene>
    <name evidence="3" type="ORF">BU204_18660</name>
</gene>
<accession>A0A1Q8CNW8</accession>
<dbReference type="SMART" id="SM00257">
    <property type="entry name" value="LysM"/>
    <property type="match status" value="1"/>
</dbReference>
<feature type="compositionally biased region" description="Polar residues" evidence="1">
    <location>
        <begin position="125"/>
        <end position="135"/>
    </location>
</feature>
<feature type="compositionally biased region" description="Low complexity" evidence="1">
    <location>
        <begin position="111"/>
        <end position="120"/>
    </location>
</feature>
<dbReference type="RefSeq" id="WP_075126982.1">
    <property type="nucleotide sequence ID" value="NZ_MSIE01000033.1"/>
</dbReference>
<comment type="caution">
    <text evidence="3">The sequence shown here is derived from an EMBL/GenBank/DDBJ whole genome shotgun (WGS) entry which is preliminary data.</text>
</comment>
<name>A0A1Q8CNW8_9PSEU</name>
<feature type="region of interest" description="Disordered" evidence="1">
    <location>
        <begin position="111"/>
        <end position="139"/>
    </location>
</feature>
<dbReference type="OrthoDB" id="9815939at2"/>
<sequence length="321" mass="33417">MTDPFGMAKSGVEQTAAAADQLAQPLKDMAGKAADAAGNHLKAAAEPAAAVVNTVADRVGEAVDAAESAAGVVIDVASKILARVPASLTCATPPNIGFVPFDFNPEKITMSRSSTTSGMTKPQRPGSTALNTGAKTSGGSGSYMRNVKASKIALAEVVFEGPFTKLRCDTLLTWMNPSTGLMALVGGRGNFATAPAPLIFTWGPPMVGFMYNVKLISCTVVYERFTPAGIPIRAKIKLDMEEVPSILGSLPTNPTSGGLPGRRSHTVAEGESLQSIAMDNYGTPGLWRRIAEVNGIQNPSRLRAGAVVYLPNADELTGGRR</sequence>
<dbReference type="PROSITE" id="PS51782">
    <property type="entry name" value="LYSM"/>
    <property type="match status" value="1"/>
</dbReference>
<evidence type="ECO:0000256" key="1">
    <source>
        <dbReference type="SAM" id="MobiDB-lite"/>
    </source>
</evidence>
<dbReference type="AlphaFoldDB" id="A0A1Q8CNW8"/>
<dbReference type="InterPro" id="IPR018392">
    <property type="entry name" value="LysM"/>
</dbReference>
<protein>
    <recommendedName>
        <fullName evidence="2">LysM domain-containing protein</fullName>
    </recommendedName>
</protein>
<evidence type="ECO:0000313" key="3">
    <source>
        <dbReference type="EMBL" id="OLF16059.1"/>
    </source>
</evidence>
<feature type="domain" description="LysM" evidence="2">
    <location>
        <begin position="263"/>
        <end position="310"/>
    </location>
</feature>
<evidence type="ECO:0000259" key="2">
    <source>
        <dbReference type="PROSITE" id="PS51782"/>
    </source>
</evidence>
<dbReference type="Pfam" id="PF01476">
    <property type="entry name" value="LysM"/>
    <property type="match status" value="1"/>
</dbReference>